<feature type="region of interest" description="Disordered" evidence="1">
    <location>
        <begin position="26"/>
        <end position="73"/>
    </location>
</feature>
<gene>
    <name evidence="2" type="ORF">P170DRAFT_432835</name>
</gene>
<dbReference type="AlphaFoldDB" id="A0A2I2GQZ0"/>
<dbReference type="Proteomes" id="UP000234275">
    <property type="component" value="Unassembled WGS sequence"/>
</dbReference>
<evidence type="ECO:0000313" key="3">
    <source>
        <dbReference type="Proteomes" id="UP000234275"/>
    </source>
</evidence>
<protein>
    <submittedName>
        <fullName evidence="2">Uncharacterized protein</fullName>
    </submittedName>
</protein>
<organism evidence="2 3">
    <name type="scientific">Aspergillus steynii IBT 23096</name>
    <dbReference type="NCBI Taxonomy" id="1392250"/>
    <lineage>
        <taxon>Eukaryota</taxon>
        <taxon>Fungi</taxon>
        <taxon>Dikarya</taxon>
        <taxon>Ascomycota</taxon>
        <taxon>Pezizomycotina</taxon>
        <taxon>Eurotiomycetes</taxon>
        <taxon>Eurotiomycetidae</taxon>
        <taxon>Eurotiales</taxon>
        <taxon>Aspergillaceae</taxon>
        <taxon>Aspergillus</taxon>
        <taxon>Aspergillus subgen. Circumdati</taxon>
    </lineage>
</organism>
<dbReference type="GeneID" id="36556048"/>
<dbReference type="EMBL" id="MSFO01000001">
    <property type="protein sequence ID" value="PLB55298.1"/>
    <property type="molecule type" value="Genomic_DNA"/>
</dbReference>
<name>A0A2I2GQZ0_9EURO</name>
<accession>A0A2I2GQZ0</accession>
<evidence type="ECO:0000256" key="1">
    <source>
        <dbReference type="SAM" id="MobiDB-lite"/>
    </source>
</evidence>
<evidence type="ECO:0000313" key="2">
    <source>
        <dbReference type="EMBL" id="PLB55298.1"/>
    </source>
</evidence>
<dbReference type="RefSeq" id="XP_024710600.1">
    <property type="nucleotide sequence ID" value="XM_024848349.1"/>
</dbReference>
<sequence length="94" mass="9880">MAHQDPTLPPFRPSVNLIHHAMQSFGPPSKLFQPSTGSAGIAGPPVDATPVAHHTARPPKQLQLGKSCSRSPKSGWLQVGSNSTHCLSAVVARI</sequence>
<proteinExistence type="predicted"/>
<dbReference type="VEuPathDB" id="FungiDB:P170DRAFT_432835"/>
<reference evidence="2 3" key="1">
    <citation type="submission" date="2016-12" db="EMBL/GenBank/DDBJ databases">
        <title>The genomes of Aspergillus section Nigri reveals drivers in fungal speciation.</title>
        <authorList>
            <consortium name="DOE Joint Genome Institute"/>
            <person name="Vesth T.C."/>
            <person name="Nybo J."/>
            <person name="Theobald S."/>
            <person name="Brandl J."/>
            <person name="Frisvad J.C."/>
            <person name="Nielsen K.F."/>
            <person name="Lyhne E.K."/>
            <person name="Kogle M.E."/>
            <person name="Kuo A."/>
            <person name="Riley R."/>
            <person name="Clum A."/>
            <person name="Nolan M."/>
            <person name="Lipzen A."/>
            <person name="Salamov A."/>
            <person name="Henrissat B."/>
            <person name="Wiebenga A."/>
            <person name="De Vries R.P."/>
            <person name="Grigoriev I.V."/>
            <person name="Mortensen U.H."/>
            <person name="Andersen M.R."/>
            <person name="Baker S.E."/>
        </authorList>
    </citation>
    <scope>NUCLEOTIDE SEQUENCE [LARGE SCALE GENOMIC DNA]</scope>
    <source>
        <strain evidence="2 3">IBT 23096</strain>
    </source>
</reference>
<comment type="caution">
    <text evidence="2">The sequence shown here is derived from an EMBL/GenBank/DDBJ whole genome shotgun (WGS) entry which is preliminary data.</text>
</comment>
<keyword evidence="3" id="KW-1185">Reference proteome</keyword>